<gene>
    <name evidence="1" type="ORF">DIABBA_LOCUS3209</name>
</gene>
<dbReference type="OrthoDB" id="6783662at2759"/>
<name>A0A9N9X8R3_DIABA</name>
<protein>
    <submittedName>
        <fullName evidence="1">Uncharacterized protein</fullName>
    </submittedName>
</protein>
<dbReference type="Proteomes" id="UP001153709">
    <property type="component" value="Chromosome 2"/>
</dbReference>
<sequence length="104" mass="12244">MYADVSFTFTEVSDENVQTEVPEDVTINILKSRKRKACPDQWKRNVRKFLRNSGQKYTNIYGNLLQARSLGPSCNLCRLKCDEKFTLQETRQIFETYWSMGHIN</sequence>
<dbReference type="AlphaFoldDB" id="A0A9N9X8R3"/>
<accession>A0A9N9X8R3</accession>
<proteinExistence type="predicted"/>
<evidence type="ECO:0000313" key="1">
    <source>
        <dbReference type="EMBL" id="CAG9829387.1"/>
    </source>
</evidence>
<dbReference type="EMBL" id="OU898277">
    <property type="protein sequence ID" value="CAG9829387.1"/>
    <property type="molecule type" value="Genomic_DNA"/>
</dbReference>
<keyword evidence="2" id="KW-1185">Reference proteome</keyword>
<organism evidence="1 2">
    <name type="scientific">Diabrotica balteata</name>
    <name type="common">Banded cucumber beetle</name>
    <dbReference type="NCBI Taxonomy" id="107213"/>
    <lineage>
        <taxon>Eukaryota</taxon>
        <taxon>Metazoa</taxon>
        <taxon>Ecdysozoa</taxon>
        <taxon>Arthropoda</taxon>
        <taxon>Hexapoda</taxon>
        <taxon>Insecta</taxon>
        <taxon>Pterygota</taxon>
        <taxon>Neoptera</taxon>
        <taxon>Endopterygota</taxon>
        <taxon>Coleoptera</taxon>
        <taxon>Polyphaga</taxon>
        <taxon>Cucujiformia</taxon>
        <taxon>Chrysomeloidea</taxon>
        <taxon>Chrysomelidae</taxon>
        <taxon>Galerucinae</taxon>
        <taxon>Diabroticina</taxon>
        <taxon>Diabroticites</taxon>
        <taxon>Diabrotica</taxon>
    </lineage>
</organism>
<evidence type="ECO:0000313" key="2">
    <source>
        <dbReference type="Proteomes" id="UP001153709"/>
    </source>
</evidence>
<dbReference type="PANTHER" id="PTHR10773">
    <property type="entry name" value="DNA-DIRECTED RNA POLYMERASES I, II, AND III SUBUNIT RPABC2"/>
    <property type="match status" value="1"/>
</dbReference>
<dbReference type="PANTHER" id="PTHR10773:SF19">
    <property type="match status" value="1"/>
</dbReference>
<reference evidence="1" key="1">
    <citation type="submission" date="2022-01" db="EMBL/GenBank/DDBJ databases">
        <authorList>
            <person name="King R."/>
        </authorList>
    </citation>
    <scope>NUCLEOTIDE SEQUENCE</scope>
</reference>